<evidence type="ECO:0000256" key="2">
    <source>
        <dbReference type="ARBA" id="ARBA00007069"/>
    </source>
</evidence>
<sequence length="287" mass="31179">MNRILDTVFHNTTRFFAILVLIVLAALFVVLFNEAKPAIDAFGLQFVTNSKWAPNMDIFGGYPAIYGSIVSTIIAMLIATPVAIGIAIFLSELAPPWIATIVGMAIELLAAIPSIIYGMWGLFYLAPILRDIWGGNGLGLATAGFVLSIMILPFMAAITRDAMKTTPAILKESAYGMGATRWEVLKDVVIPYVKSGIIGSIILALGRAIGETMAVTFVMGNAHKVPDSIFKAATSIPVTLANEFTEADTDLYYSSLFYLALILLVISFTVIAIAKFWFLRNLQEQKI</sequence>
<dbReference type="SUPFAM" id="SSF161098">
    <property type="entry name" value="MetI-like"/>
    <property type="match status" value="1"/>
</dbReference>
<keyword evidence="3 9" id="KW-0813">Transport</keyword>
<dbReference type="NCBIfam" id="TIGR02138">
    <property type="entry name" value="phosphate_pstC"/>
    <property type="match status" value="1"/>
</dbReference>
<gene>
    <name evidence="12" type="ORF">SAMN05216234_101103</name>
</gene>
<evidence type="ECO:0000256" key="4">
    <source>
        <dbReference type="ARBA" id="ARBA00022475"/>
    </source>
</evidence>
<dbReference type="InterPro" id="IPR035906">
    <property type="entry name" value="MetI-like_sf"/>
</dbReference>
<dbReference type="PROSITE" id="PS50928">
    <property type="entry name" value="ABC_TM1"/>
    <property type="match status" value="1"/>
</dbReference>
<feature type="transmembrane region" description="Helical" evidence="9">
    <location>
        <begin position="138"/>
        <end position="158"/>
    </location>
</feature>
<evidence type="ECO:0000313" key="13">
    <source>
        <dbReference type="Proteomes" id="UP000199227"/>
    </source>
</evidence>
<comment type="subcellular location">
    <subcellularLocation>
        <location evidence="1 9">Cell membrane</location>
        <topology evidence="1 9">Multi-pass membrane protein</topology>
    </subcellularLocation>
</comment>
<dbReference type="InterPro" id="IPR051124">
    <property type="entry name" value="Phosphate_Transport_Permease"/>
</dbReference>
<name>A0A1I5KW50_9BACT</name>
<evidence type="ECO:0000256" key="7">
    <source>
        <dbReference type="ARBA" id="ARBA00022989"/>
    </source>
</evidence>
<dbReference type="CDD" id="cd06261">
    <property type="entry name" value="TM_PBP2"/>
    <property type="match status" value="1"/>
</dbReference>
<dbReference type="EMBL" id="FOXB01000001">
    <property type="protein sequence ID" value="SFO88856.1"/>
    <property type="molecule type" value="Genomic_DNA"/>
</dbReference>
<proteinExistence type="inferred from homology"/>
<dbReference type="PANTHER" id="PTHR30425">
    <property type="entry name" value="PHOSPHATE TRANSPORT SYSTEM PERMEASE PROTEIN PST"/>
    <property type="match status" value="1"/>
</dbReference>
<dbReference type="PANTHER" id="PTHR30425:SF1">
    <property type="entry name" value="PHOSPHATE TRANSPORT SYSTEM PERMEASE PROTEIN PSTC"/>
    <property type="match status" value="1"/>
</dbReference>
<evidence type="ECO:0000256" key="1">
    <source>
        <dbReference type="ARBA" id="ARBA00004651"/>
    </source>
</evidence>
<dbReference type="Pfam" id="PF00528">
    <property type="entry name" value="BPD_transp_1"/>
    <property type="match status" value="1"/>
</dbReference>
<protein>
    <recommendedName>
        <fullName evidence="10">Phosphate transport system permease protein</fullName>
    </recommendedName>
</protein>
<feature type="transmembrane region" description="Helical" evidence="9">
    <location>
        <begin position="64"/>
        <end position="90"/>
    </location>
</feature>
<comment type="similarity">
    <text evidence="2 10">Belongs to the binding-protein-dependent transport system permease family. CysTW subfamily.</text>
</comment>
<evidence type="ECO:0000256" key="6">
    <source>
        <dbReference type="ARBA" id="ARBA00022692"/>
    </source>
</evidence>
<dbReference type="OrthoDB" id="9785113at2"/>
<dbReference type="Gene3D" id="1.10.3720.10">
    <property type="entry name" value="MetI-like"/>
    <property type="match status" value="1"/>
</dbReference>
<dbReference type="Proteomes" id="UP000199227">
    <property type="component" value="Unassembled WGS sequence"/>
</dbReference>
<keyword evidence="4 10" id="KW-1003">Cell membrane</keyword>
<organism evidence="12 13">
    <name type="scientific">Hydrogenimonas thermophila</name>
    <dbReference type="NCBI Taxonomy" id="223786"/>
    <lineage>
        <taxon>Bacteria</taxon>
        <taxon>Pseudomonadati</taxon>
        <taxon>Campylobacterota</taxon>
        <taxon>Epsilonproteobacteria</taxon>
        <taxon>Campylobacterales</taxon>
        <taxon>Hydrogenimonadaceae</taxon>
        <taxon>Hydrogenimonas</taxon>
    </lineage>
</organism>
<evidence type="ECO:0000256" key="8">
    <source>
        <dbReference type="ARBA" id="ARBA00023136"/>
    </source>
</evidence>
<dbReference type="RefSeq" id="WP_092909870.1">
    <property type="nucleotide sequence ID" value="NZ_FOXB01000001.1"/>
</dbReference>
<comment type="function">
    <text evidence="10">Part of the binding-protein-dependent transport system for phosphate; probably responsible for the translocation of the substrate across the membrane.</text>
</comment>
<keyword evidence="5 10" id="KW-0592">Phosphate transport</keyword>
<keyword evidence="13" id="KW-1185">Reference proteome</keyword>
<feature type="transmembrane region" description="Helical" evidence="9">
    <location>
        <begin position="189"/>
        <end position="209"/>
    </location>
</feature>
<feature type="transmembrane region" description="Helical" evidence="9">
    <location>
        <begin position="12"/>
        <end position="32"/>
    </location>
</feature>
<accession>A0A1I5KW50</accession>
<dbReference type="InterPro" id="IPR000515">
    <property type="entry name" value="MetI-like"/>
</dbReference>
<dbReference type="AlphaFoldDB" id="A0A1I5KW50"/>
<evidence type="ECO:0000256" key="9">
    <source>
        <dbReference type="RuleBase" id="RU363032"/>
    </source>
</evidence>
<dbReference type="InterPro" id="IPR011864">
    <property type="entry name" value="Phosphate_PstC"/>
</dbReference>
<evidence type="ECO:0000256" key="3">
    <source>
        <dbReference type="ARBA" id="ARBA00022448"/>
    </source>
</evidence>
<evidence type="ECO:0000313" key="12">
    <source>
        <dbReference type="EMBL" id="SFO88856.1"/>
    </source>
</evidence>
<feature type="domain" description="ABC transmembrane type-1" evidence="11">
    <location>
        <begin position="65"/>
        <end position="274"/>
    </location>
</feature>
<feature type="transmembrane region" description="Helical" evidence="9">
    <location>
        <begin position="256"/>
        <end position="278"/>
    </location>
</feature>
<keyword evidence="6 9" id="KW-0812">Transmembrane</keyword>
<dbReference type="GO" id="GO:0006817">
    <property type="term" value="P:phosphate ion transport"/>
    <property type="evidence" value="ECO:0007669"/>
    <property type="project" value="UniProtKB-KW"/>
</dbReference>
<evidence type="ECO:0000256" key="5">
    <source>
        <dbReference type="ARBA" id="ARBA00022592"/>
    </source>
</evidence>
<dbReference type="GO" id="GO:0005886">
    <property type="term" value="C:plasma membrane"/>
    <property type="evidence" value="ECO:0007669"/>
    <property type="project" value="UniProtKB-SubCell"/>
</dbReference>
<evidence type="ECO:0000256" key="10">
    <source>
        <dbReference type="RuleBase" id="RU363054"/>
    </source>
</evidence>
<reference evidence="12 13" key="1">
    <citation type="submission" date="2016-10" db="EMBL/GenBank/DDBJ databases">
        <authorList>
            <person name="de Groot N.N."/>
        </authorList>
    </citation>
    <scope>NUCLEOTIDE SEQUENCE [LARGE SCALE GENOMIC DNA]</scope>
    <source>
        <strain evidence="12 13">EP1-55-1</strain>
    </source>
</reference>
<feature type="transmembrane region" description="Helical" evidence="9">
    <location>
        <begin position="97"/>
        <end position="126"/>
    </location>
</feature>
<evidence type="ECO:0000259" key="11">
    <source>
        <dbReference type="PROSITE" id="PS50928"/>
    </source>
</evidence>
<keyword evidence="7 9" id="KW-1133">Transmembrane helix</keyword>
<keyword evidence="8 9" id="KW-0472">Membrane</keyword>
<dbReference type="GO" id="GO:0005315">
    <property type="term" value="F:phosphate transmembrane transporter activity"/>
    <property type="evidence" value="ECO:0007669"/>
    <property type="project" value="InterPro"/>
</dbReference>
<dbReference type="STRING" id="223786.SAMN05216234_101103"/>